<feature type="transmembrane region" description="Helical" evidence="2">
    <location>
        <begin position="83"/>
        <end position="100"/>
    </location>
</feature>
<dbReference type="EMBL" id="JAOPKD010000008">
    <property type="protein sequence ID" value="MCU4727328.1"/>
    <property type="molecule type" value="Genomic_DNA"/>
</dbReference>
<sequence>MAERTDQLSREDDAGEVDLDAIMDDQPDVTDEDVADDTSDGFRSRIGRRLGKLFSIRTFGIALVLTITLAFVAGAIVPFIPDNVTGLLGVFLAGMTIGVGSSDRRYLEVGAAALMAGALTVLLSNFTIAVFGPGVPLVAIGAGSSGVAGLVGHYVGRDLRAGLTREIE</sequence>
<proteinExistence type="predicted"/>
<name>A0AAE3IDP0_9EURY</name>
<dbReference type="Proteomes" id="UP001209746">
    <property type="component" value="Unassembled WGS sequence"/>
</dbReference>
<evidence type="ECO:0000313" key="4">
    <source>
        <dbReference type="EMBL" id="MCU4727328.1"/>
    </source>
</evidence>
<dbReference type="RefSeq" id="WP_315909888.1">
    <property type="nucleotide sequence ID" value="NZ_JAOPKC010000021.1"/>
</dbReference>
<feature type="transmembrane region" description="Helical" evidence="2">
    <location>
        <begin position="137"/>
        <end position="156"/>
    </location>
</feature>
<evidence type="ECO:0000313" key="6">
    <source>
        <dbReference type="Proteomes" id="UP001209746"/>
    </source>
</evidence>
<keyword evidence="2" id="KW-1133">Transmembrane helix</keyword>
<feature type="compositionally biased region" description="Basic and acidic residues" evidence="1">
    <location>
        <begin position="1"/>
        <end position="12"/>
    </location>
</feature>
<feature type="compositionally biased region" description="Acidic residues" evidence="1">
    <location>
        <begin position="13"/>
        <end position="22"/>
    </location>
</feature>
<dbReference type="EMBL" id="JAOPKC010000021">
    <property type="protein sequence ID" value="MCU4719138.1"/>
    <property type="molecule type" value="Genomic_DNA"/>
</dbReference>
<dbReference type="Proteomes" id="UP001208186">
    <property type="component" value="Unassembled WGS sequence"/>
</dbReference>
<dbReference type="AlphaFoldDB" id="A0AAE3IDP0"/>
<reference evidence="4" key="1">
    <citation type="submission" date="2023-02" db="EMBL/GenBank/DDBJ databases">
        <title>Enrichment on poylsaccharides allowed isolation of novel metabolic and taxonomic groups of Haloarchaea.</title>
        <authorList>
            <person name="Sorokin D.Y."/>
            <person name="Elcheninov A.G."/>
            <person name="Khizhniak T.V."/>
            <person name="Kolganova T.V."/>
            <person name="Kublanov I.V."/>
        </authorList>
    </citation>
    <scope>NUCLEOTIDE SEQUENCE</scope>
    <source>
        <strain evidence="3 5">HArc-curdl5-1</strain>
        <strain evidence="4">HArc-curdl7</strain>
    </source>
</reference>
<evidence type="ECO:0000256" key="1">
    <source>
        <dbReference type="SAM" id="MobiDB-lite"/>
    </source>
</evidence>
<gene>
    <name evidence="4" type="ORF">OB914_10150</name>
    <name evidence="3" type="ORF">OB916_13885</name>
</gene>
<protein>
    <submittedName>
        <fullName evidence="4">Uncharacterized protein</fullName>
    </submittedName>
</protein>
<keyword evidence="2" id="KW-0812">Transmembrane</keyword>
<feature type="region of interest" description="Disordered" evidence="1">
    <location>
        <begin position="1"/>
        <end position="22"/>
    </location>
</feature>
<comment type="caution">
    <text evidence="4">The sequence shown here is derived from an EMBL/GenBank/DDBJ whole genome shotgun (WGS) entry which is preliminary data.</text>
</comment>
<evidence type="ECO:0000313" key="3">
    <source>
        <dbReference type="EMBL" id="MCU4719138.1"/>
    </source>
</evidence>
<feature type="transmembrane region" description="Helical" evidence="2">
    <location>
        <begin position="112"/>
        <end position="131"/>
    </location>
</feature>
<organism evidence="4 6">
    <name type="scientific">Halapricum hydrolyticum</name>
    <dbReference type="NCBI Taxonomy" id="2979991"/>
    <lineage>
        <taxon>Archaea</taxon>
        <taxon>Methanobacteriati</taxon>
        <taxon>Methanobacteriota</taxon>
        <taxon>Stenosarchaea group</taxon>
        <taxon>Halobacteria</taxon>
        <taxon>Halobacteriales</taxon>
        <taxon>Haloarculaceae</taxon>
        <taxon>Halapricum</taxon>
    </lineage>
</organism>
<keyword evidence="2" id="KW-0472">Membrane</keyword>
<keyword evidence="5" id="KW-1185">Reference proteome</keyword>
<feature type="transmembrane region" description="Helical" evidence="2">
    <location>
        <begin position="54"/>
        <end position="77"/>
    </location>
</feature>
<evidence type="ECO:0000256" key="2">
    <source>
        <dbReference type="SAM" id="Phobius"/>
    </source>
</evidence>
<accession>A0AAE3IDP0</accession>
<evidence type="ECO:0000313" key="5">
    <source>
        <dbReference type="Proteomes" id="UP001208186"/>
    </source>
</evidence>